<feature type="domain" description="TNase-like" evidence="1">
    <location>
        <begin position="41"/>
        <end position="151"/>
    </location>
</feature>
<dbReference type="InterPro" id="IPR016071">
    <property type="entry name" value="Staphylococal_nuclease_OB-fold"/>
</dbReference>
<dbReference type="PANTHER" id="PTHR12302">
    <property type="entry name" value="EBNA2 BINDING PROTEIN P100"/>
    <property type="match status" value="1"/>
</dbReference>
<gene>
    <name evidence="2" type="ORF">GGD46_002422</name>
</gene>
<proteinExistence type="predicted"/>
<keyword evidence="2" id="KW-0540">Nuclease</keyword>
<dbReference type="RefSeq" id="WP_210325530.1">
    <property type="nucleotide sequence ID" value="NZ_JACHBG010000004.1"/>
</dbReference>
<dbReference type="SMART" id="SM00318">
    <property type="entry name" value="SNc"/>
    <property type="match status" value="1"/>
</dbReference>
<dbReference type="InterPro" id="IPR035437">
    <property type="entry name" value="SNase_OB-fold_sf"/>
</dbReference>
<dbReference type="Pfam" id="PF00565">
    <property type="entry name" value="SNase"/>
    <property type="match status" value="1"/>
</dbReference>
<protein>
    <submittedName>
        <fullName evidence="2">Endonuclease YncB(Thermonuclease family)</fullName>
    </submittedName>
</protein>
<keyword evidence="2" id="KW-0255">Endonuclease</keyword>
<dbReference type="EMBL" id="JACHBG010000004">
    <property type="protein sequence ID" value="MBB6485142.1"/>
    <property type="molecule type" value="Genomic_DNA"/>
</dbReference>
<dbReference type="PROSITE" id="PS50830">
    <property type="entry name" value="TNASE_3"/>
    <property type="match status" value="1"/>
</dbReference>
<dbReference type="Proteomes" id="UP000565576">
    <property type="component" value="Unassembled WGS sequence"/>
</dbReference>
<keyword evidence="2" id="KW-0378">Hydrolase</keyword>
<dbReference type="GO" id="GO:0004519">
    <property type="term" value="F:endonuclease activity"/>
    <property type="evidence" value="ECO:0007669"/>
    <property type="project" value="UniProtKB-KW"/>
</dbReference>
<name>A0A7X0IQY3_9HYPH</name>
<evidence type="ECO:0000313" key="3">
    <source>
        <dbReference type="Proteomes" id="UP000565576"/>
    </source>
</evidence>
<dbReference type="SUPFAM" id="SSF50199">
    <property type="entry name" value="Staphylococcal nuclease"/>
    <property type="match status" value="1"/>
</dbReference>
<dbReference type="Gene3D" id="2.40.50.90">
    <property type="match status" value="1"/>
</dbReference>
<accession>A0A7X0IQY3</accession>
<dbReference type="AlphaFoldDB" id="A0A7X0IQY3"/>
<sequence>MRSGRLFRDGVATFALLGILSLLASKLNNRPEPVQTGEFYVIDGDTLSANGERLRLKGIDAPEYRQPCRRDGADWACGEEARKALVTIVKTGRPECRGGERDRYGRLLVTCVVGDVDINAALVRTGMALSYGGYAAEERIARQAKLGVWAGDFERPADYRREERGKQSAAGGPMKGLIDYISQSIGWGSHGE</sequence>
<reference evidence="2 3" key="1">
    <citation type="submission" date="2020-08" db="EMBL/GenBank/DDBJ databases">
        <title>Genomic Encyclopedia of Type Strains, Phase IV (KMG-V): Genome sequencing to study the core and pangenomes of soil and plant-associated prokaryotes.</title>
        <authorList>
            <person name="Whitman W."/>
        </authorList>
    </citation>
    <scope>NUCLEOTIDE SEQUENCE [LARGE SCALE GENOMIC DNA]</scope>
    <source>
        <strain evidence="2 3">SEMIA 4060</strain>
    </source>
</reference>
<dbReference type="PANTHER" id="PTHR12302:SF26">
    <property type="entry name" value="BLR1266 PROTEIN"/>
    <property type="match status" value="1"/>
</dbReference>
<evidence type="ECO:0000259" key="1">
    <source>
        <dbReference type="PROSITE" id="PS50830"/>
    </source>
</evidence>
<evidence type="ECO:0000313" key="2">
    <source>
        <dbReference type="EMBL" id="MBB6485142.1"/>
    </source>
</evidence>
<organism evidence="2 3">
    <name type="scientific">Rhizobium lusitanum</name>
    <dbReference type="NCBI Taxonomy" id="293958"/>
    <lineage>
        <taxon>Bacteria</taxon>
        <taxon>Pseudomonadati</taxon>
        <taxon>Pseudomonadota</taxon>
        <taxon>Alphaproteobacteria</taxon>
        <taxon>Hyphomicrobiales</taxon>
        <taxon>Rhizobiaceae</taxon>
        <taxon>Rhizobium/Agrobacterium group</taxon>
        <taxon>Rhizobium</taxon>
    </lineage>
</organism>
<comment type="caution">
    <text evidence="2">The sequence shown here is derived from an EMBL/GenBank/DDBJ whole genome shotgun (WGS) entry which is preliminary data.</text>
</comment>